<evidence type="ECO:0000313" key="2">
    <source>
        <dbReference type="Proteomes" id="UP000263753"/>
    </source>
</evidence>
<dbReference type="EMBL" id="CP032134">
    <property type="protein sequence ID" value="AXY56649.1"/>
    <property type="molecule type" value="Genomic_DNA"/>
</dbReference>
<dbReference type="KEGG" id="achi:CDG60_08740"/>
<organism evidence="1 2">
    <name type="scientific">Acinetobacter chinensis</name>
    <dbReference type="NCBI Taxonomy" id="2004650"/>
    <lineage>
        <taxon>Bacteria</taxon>
        <taxon>Pseudomonadati</taxon>
        <taxon>Pseudomonadota</taxon>
        <taxon>Gammaproteobacteria</taxon>
        <taxon>Moraxellales</taxon>
        <taxon>Moraxellaceae</taxon>
        <taxon>Acinetobacter</taxon>
    </lineage>
</organism>
<proteinExistence type="predicted"/>
<accession>A0A3B7M1T7</accession>
<gene>
    <name evidence="1" type="ORF">CDG60_08740</name>
</gene>
<evidence type="ECO:0008006" key="3">
    <source>
        <dbReference type="Google" id="ProtNLM"/>
    </source>
</evidence>
<name>A0A3B7M1T7_9GAMM</name>
<dbReference type="RefSeq" id="WP_087514328.1">
    <property type="nucleotide sequence ID" value="NZ_CP032134.1"/>
</dbReference>
<evidence type="ECO:0000313" key="1">
    <source>
        <dbReference type="EMBL" id="AXY56649.1"/>
    </source>
</evidence>
<reference evidence="2" key="1">
    <citation type="submission" date="2018-09" db="EMBL/GenBank/DDBJ databases">
        <title>The complete genome of Acinetobacter sp. strain WCHAc010005.</title>
        <authorList>
            <person name="Hu Y."/>
            <person name="Long H."/>
            <person name="Feng Y."/>
            <person name="Zong Z."/>
        </authorList>
    </citation>
    <scope>NUCLEOTIDE SEQUENCE [LARGE SCALE GENOMIC DNA]</scope>
    <source>
        <strain evidence="2">WCHAc010005</strain>
    </source>
</reference>
<protein>
    <recommendedName>
        <fullName evidence="3">NlpC/P60 domain-containing protein</fullName>
    </recommendedName>
</protein>
<dbReference type="Proteomes" id="UP000263753">
    <property type="component" value="Chromosome"/>
</dbReference>
<sequence length="130" mass="14958">MKSIDVLLDRQYDAETYHCVHFVIEAAEYLFAQNYSDSFVGLTGNLHESLRTSRHTATHNRKVPVPINGSIVLMTNKKGRSHVGLFYQGCVLHLTEMGVHFLPVISVRKFYKRIRYYEPTAYHHQSAGCE</sequence>
<dbReference type="AlphaFoldDB" id="A0A3B7M1T7"/>